<dbReference type="RefSeq" id="WP_170185338.1">
    <property type="nucleotide sequence ID" value="NZ_RJKM01000001.1"/>
</dbReference>
<keyword evidence="3" id="KW-1185">Reference proteome</keyword>
<protein>
    <recommendedName>
        <fullName evidence="4">ABC-type branched-subunit amino acid transport system substrate-binding protein</fullName>
    </recommendedName>
</protein>
<dbReference type="Gene3D" id="3.40.50.2300">
    <property type="match status" value="2"/>
</dbReference>
<feature type="compositionally biased region" description="Basic and acidic residues" evidence="1">
    <location>
        <begin position="874"/>
        <end position="883"/>
    </location>
</feature>
<dbReference type="AlphaFoldDB" id="A0A3N1HHG7"/>
<dbReference type="SUPFAM" id="SSF53822">
    <property type="entry name" value="Periplasmic binding protein-like I"/>
    <property type="match status" value="1"/>
</dbReference>
<gene>
    <name evidence="2" type="ORF">EDD40_7436</name>
</gene>
<name>A0A3N1HHG7_9PSEU</name>
<sequence>MIDIHAADLPSPVEVMDELLKLVQDLTERPRFGELPGGRPGARAGNDRGIPLVCLVRERESAGLLKILRAHLSVAHPGRIPHAYHQFPDAEEENTSPSQVAEVGAVLAEVARELSSAANGRYGRHVFPRFRLVYWLMNQPTEGGYDESTTSLLTRLRERDLRGRSEEDLIPREAFDSAAEAAPWWARVVLKLLPSFLFRAKLRGLVPGREYRWLLRQPYLAPHDPGTFLGFAERLTGTLAPGRRPAPHEDTGQLAKLLVNAFLEDVRQGYRRTPWRVRSARRTVYPVVLLDGIRRDNGGYALLKLINDVRNDTGAFDPLIIISGSEKVPPDAAAADERAPAWVENAGRAYETWTRKLATNSRARRPTAWFLPLRVRPVEIEPGEVPPPATLTVRPAPVWSRTWVLAVVAVLLLGAVAASGYWRITTVAEERDRHCGLSPGDSNFKTLARLDSAGSADCVGVSSRAIPLLDGESSELRDRFMRVQEKIASQNEQVERANENNPDRPYATVVYVSAMSGRPESLATNTARLMGVAAMQARLLDDRGNGHPLIKVLLGNAGRTMQHGDELVEHLKTWMRRDPTVVGVLGLAQSRQTTRETITKLGRQGLPTIAATLSANEFPEVSSRYFQISPNNDREAVVAVEYANREFAGQDKVQIVRSTDDEDLYSADLAQSFRTRFTDGSLGRTREVLPDLAYQPTTDKDHTDARAIGQELCKRTADTLVVYAGRPGEFSDLLDGIAGTCSGQLALLAGDDVMRHAANADLREKHPSVTYDVLSFAVGAEFCGAKEDIYRKMQQIFKSECEADQRSFVDGQATLAYDALDLYAHAMKELFPVIRPSSGDLWKTISDIGRPPVNPGTAGDTAPDPSSRPVLEGKSGKIDFRGGQVPHDKRISVLRVTQGDPPVLRATCDQSCVPTSG</sequence>
<comment type="caution">
    <text evidence="2">The sequence shown here is derived from an EMBL/GenBank/DDBJ whole genome shotgun (WGS) entry which is preliminary data.</text>
</comment>
<proteinExistence type="predicted"/>
<reference evidence="2 3" key="1">
    <citation type="submission" date="2018-11" db="EMBL/GenBank/DDBJ databases">
        <title>Sequencing the genomes of 1000 actinobacteria strains.</title>
        <authorList>
            <person name="Klenk H.-P."/>
        </authorList>
    </citation>
    <scope>NUCLEOTIDE SEQUENCE [LARGE SCALE GENOMIC DNA]</scope>
    <source>
        <strain evidence="2 3">DSM 44231</strain>
    </source>
</reference>
<evidence type="ECO:0000313" key="3">
    <source>
        <dbReference type="Proteomes" id="UP000268727"/>
    </source>
</evidence>
<feature type="region of interest" description="Disordered" evidence="1">
    <location>
        <begin position="847"/>
        <end position="883"/>
    </location>
</feature>
<evidence type="ECO:0000256" key="1">
    <source>
        <dbReference type="SAM" id="MobiDB-lite"/>
    </source>
</evidence>
<organism evidence="2 3">
    <name type="scientific">Saccharothrix texasensis</name>
    <dbReference type="NCBI Taxonomy" id="103734"/>
    <lineage>
        <taxon>Bacteria</taxon>
        <taxon>Bacillati</taxon>
        <taxon>Actinomycetota</taxon>
        <taxon>Actinomycetes</taxon>
        <taxon>Pseudonocardiales</taxon>
        <taxon>Pseudonocardiaceae</taxon>
        <taxon>Saccharothrix</taxon>
    </lineage>
</organism>
<dbReference type="EMBL" id="RJKM01000001">
    <property type="protein sequence ID" value="ROP41950.1"/>
    <property type="molecule type" value="Genomic_DNA"/>
</dbReference>
<dbReference type="InterPro" id="IPR028082">
    <property type="entry name" value="Peripla_BP_I"/>
</dbReference>
<accession>A0A3N1HHG7</accession>
<dbReference type="Proteomes" id="UP000268727">
    <property type="component" value="Unassembled WGS sequence"/>
</dbReference>
<evidence type="ECO:0000313" key="2">
    <source>
        <dbReference type="EMBL" id="ROP41950.1"/>
    </source>
</evidence>
<evidence type="ECO:0008006" key="4">
    <source>
        <dbReference type="Google" id="ProtNLM"/>
    </source>
</evidence>